<dbReference type="RefSeq" id="WP_105022575.1">
    <property type="nucleotide sequence ID" value="NZ_MSCM01000002.1"/>
</dbReference>
<gene>
    <name evidence="1" type="ORF">BTO16_15575</name>
</gene>
<accession>A0A2S7WI22</accession>
<keyword evidence="2" id="KW-1185">Reference proteome</keyword>
<dbReference type="OrthoDB" id="813088at2"/>
<reference evidence="1 2" key="1">
    <citation type="submission" date="2016-12" db="EMBL/GenBank/DDBJ databases">
        <title>Trade-off between light-utilization and light-protection in marine flavobacteria.</title>
        <authorList>
            <person name="Kumagai Y."/>
            <person name="Yoshizawa S."/>
            <person name="Kogure K."/>
            <person name="Iwasaki W."/>
        </authorList>
    </citation>
    <scope>NUCLEOTIDE SEQUENCE [LARGE SCALE GENOMIC DNA]</scope>
    <source>
        <strain evidence="1 2">ATCC 43844</strain>
    </source>
</reference>
<proteinExistence type="predicted"/>
<protein>
    <submittedName>
        <fullName evidence="1">Uncharacterized protein</fullName>
    </submittedName>
</protein>
<comment type="caution">
    <text evidence="1">The sequence shown here is derived from an EMBL/GenBank/DDBJ whole genome shotgun (WGS) entry which is preliminary data.</text>
</comment>
<evidence type="ECO:0000313" key="2">
    <source>
        <dbReference type="Proteomes" id="UP000239068"/>
    </source>
</evidence>
<name>A0A2S7WI22_9FLAO</name>
<dbReference type="Proteomes" id="UP000239068">
    <property type="component" value="Unassembled WGS sequence"/>
</dbReference>
<dbReference type="SUPFAM" id="SSF52540">
    <property type="entry name" value="P-loop containing nucleoside triphosphate hydrolases"/>
    <property type="match status" value="1"/>
</dbReference>
<dbReference type="InterPro" id="IPR027417">
    <property type="entry name" value="P-loop_NTPase"/>
</dbReference>
<organism evidence="1 2">
    <name type="scientific">Polaribacter glomeratus</name>
    <dbReference type="NCBI Taxonomy" id="102"/>
    <lineage>
        <taxon>Bacteria</taxon>
        <taxon>Pseudomonadati</taxon>
        <taxon>Bacteroidota</taxon>
        <taxon>Flavobacteriia</taxon>
        <taxon>Flavobacteriales</taxon>
        <taxon>Flavobacteriaceae</taxon>
    </lineage>
</organism>
<evidence type="ECO:0000313" key="1">
    <source>
        <dbReference type="EMBL" id="PQJ77255.1"/>
    </source>
</evidence>
<sequence>MNLETASNINKNILSKFEGVLNLYNEKLKVTKDRLALKSLISIEFNNLVNCFIKLGNEVTEYDSESQIYLVNYILAEDFKTVTILHRDVFLELNKVSIYKQENRLDDEQISEHFQESKTILETKLIDFKELFTPKKVKLGDEKSVLKKIASTISLQKNPWEVYTSQYETILSQLKNIDTQKVIAFISITTFYELKKVVADLTNDHDMLVSKVSNNVNLISKNTKDNKDYNLVLSYVEEQLTQQSLTENKQYNFSDSVNNYINQLQKIEMPINTVDGLLTIREVDLKKSTQKWFDYQILPKFMDLIGLETNLINKYNLNLLNLKNSLQHSKERQEETKFNTILNTLSHLENEICDIKAKSKIISNTLKEDVKNELLISNFIAGKPFLEVTLNSSLNVESITVLKKIKENIQKGASYFNSQYKKSLQYESLTNLELSIQCIAHRMLQDESAHYDSLFLNKKFIGDLFLVPRKNQDYKLRLILDHWKQGFNKSVLVTGDRLSGRSTFIEYSANKFFGNDIVTLLPNSNATIDGRKFKTTNNLKEALSYVKNNNIKSTKPIIIIDDLELWRDDKHSLLSNIRALLNFIETESDNAFVMASTTQMMVKHLDNRLSFSNAFSHVMNLNEADENEIVNAILLRHGAAHRDIVSKNLEIISNNKLRILALKLSKQNNYNFGNTLQSWTFNTSVEENQTVLYEESDHEFLDFFTSEEIIILKQALVFTFISEYGIKNVTTTSFDTGFKSALRRLMNVKILVRHINGYLFINPVVVNDITKIITAKINL</sequence>
<dbReference type="AlphaFoldDB" id="A0A2S7WI22"/>
<dbReference type="EMBL" id="MSCM01000002">
    <property type="protein sequence ID" value="PQJ77255.1"/>
    <property type="molecule type" value="Genomic_DNA"/>
</dbReference>